<organism evidence="15 16">
    <name type="scientific">Thiohalobacter thiocyanaticus</name>
    <dbReference type="NCBI Taxonomy" id="585455"/>
    <lineage>
        <taxon>Bacteria</taxon>
        <taxon>Pseudomonadati</taxon>
        <taxon>Pseudomonadota</taxon>
        <taxon>Gammaproteobacteria</taxon>
        <taxon>Thiohalobacterales</taxon>
        <taxon>Thiohalobacteraceae</taxon>
        <taxon>Thiohalobacter</taxon>
    </lineage>
</organism>
<evidence type="ECO:0000313" key="15">
    <source>
        <dbReference type="EMBL" id="BAZ93888.1"/>
    </source>
</evidence>
<keyword evidence="16" id="KW-1185">Reference proteome</keyword>
<dbReference type="AlphaFoldDB" id="A0A1Z4VRB7"/>
<dbReference type="KEGG" id="ttc:FOKN1_1492"/>
<evidence type="ECO:0000256" key="6">
    <source>
        <dbReference type="ARBA" id="ARBA00022692"/>
    </source>
</evidence>
<dbReference type="InterPro" id="IPR006136">
    <property type="entry name" value="FlhB"/>
</dbReference>
<evidence type="ECO:0000313" key="16">
    <source>
        <dbReference type="Proteomes" id="UP000218765"/>
    </source>
</evidence>
<dbReference type="GO" id="GO:0005886">
    <property type="term" value="C:plasma membrane"/>
    <property type="evidence" value="ECO:0007669"/>
    <property type="project" value="UniProtKB-SubCell"/>
</dbReference>
<feature type="transmembrane region" description="Helical" evidence="13">
    <location>
        <begin position="93"/>
        <end position="119"/>
    </location>
</feature>
<evidence type="ECO:0000256" key="7">
    <source>
        <dbReference type="ARBA" id="ARBA00022795"/>
    </source>
</evidence>
<keyword evidence="6 13" id="KW-0812">Transmembrane</keyword>
<keyword evidence="15" id="KW-0966">Cell projection</keyword>
<evidence type="ECO:0000256" key="3">
    <source>
        <dbReference type="ARBA" id="ARBA00021622"/>
    </source>
</evidence>
<evidence type="ECO:0000256" key="8">
    <source>
        <dbReference type="ARBA" id="ARBA00022927"/>
    </source>
</evidence>
<keyword evidence="11 13" id="KW-1006">Bacterial flagellum protein export</keyword>
<evidence type="ECO:0000256" key="14">
    <source>
        <dbReference type="SAM" id="MobiDB-lite"/>
    </source>
</evidence>
<dbReference type="NCBIfam" id="TIGR00328">
    <property type="entry name" value="flhB"/>
    <property type="match status" value="1"/>
</dbReference>
<accession>A0A1Z4VRB7</accession>
<dbReference type="InterPro" id="IPR006135">
    <property type="entry name" value="T3SS_substrate_exporter"/>
</dbReference>
<dbReference type="Proteomes" id="UP000218765">
    <property type="component" value="Chromosome"/>
</dbReference>
<keyword evidence="4 13" id="KW-0813">Transport</keyword>
<evidence type="ECO:0000256" key="9">
    <source>
        <dbReference type="ARBA" id="ARBA00022989"/>
    </source>
</evidence>
<keyword evidence="15" id="KW-0282">Flagellum</keyword>
<dbReference type="GO" id="GO:0009306">
    <property type="term" value="P:protein secretion"/>
    <property type="evidence" value="ECO:0007669"/>
    <property type="project" value="InterPro"/>
</dbReference>
<keyword evidence="5 13" id="KW-1003">Cell membrane</keyword>
<evidence type="ECO:0000256" key="10">
    <source>
        <dbReference type="ARBA" id="ARBA00023136"/>
    </source>
</evidence>
<feature type="region of interest" description="Disordered" evidence="14">
    <location>
        <begin position="1"/>
        <end position="25"/>
    </location>
</feature>
<evidence type="ECO:0000256" key="5">
    <source>
        <dbReference type="ARBA" id="ARBA00022475"/>
    </source>
</evidence>
<feature type="region of interest" description="Disordered" evidence="14">
    <location>
        <begin position="360"/>
        <end position="380"/>
    </location>
</feature>
<keyword evidence="9 13" id="KW-1133">Transmembrane helix</keyword>
<dbReference type="GO" id="GO:0044780">
    <property type="term" value="P:bacterial-type flagellum assembly"/>
    <property type="evidence" value="ECO:0007669"/>
    <property type="project" value="InterPro"/>
</dbReference>
<gene>
    <name evidence="13" type="primary">flhB</name>
    <name evidence="15" type="ORF">FOKN1_1492</name>
</gene>
<comment type="subcellular location">
    <subcellularLocation>
        <location evidence="1">Cell membrane</location>
        <topology evidence="1">Multi-pass membrane protein</topology>
    </subcellularLocation>
</comment>
<feature type="transmembrane region" description="Helical" evidence="13">
    <location>
        <begin position="190"/>
        <end position="215"/>
    </location>
</feature>
<dbReference type="OrthoDB" id="9807950at2"/>
<feature type="transmembrane region" description="Helical" evidence="13">
    <location>
        <begin position="150"/>
        <end position="170"/>
    </location>
</feature>
<keyword evidence="15" id="KW-0969">Cilium</keyword>
<feature type="transmembrane region" description="Helical" evidence="13">
    <location>
        <begin position="34"/>
        <end position="55"/>
    </location>
</feature>
<evidence type="ECO:0000256" key="12">
    <source>
        <dbReference type="ARBA" id="ARBA00025078"/>
    </source>
</evidence>
<dbReference type="Pfam" id="PF01312">
    <property type="entry name" value="Bac_export_2"/>
    <property type="match status" value="1"/>
</dbReference>
<dbReference type="Gene3D" id="3.40.1690.10">
    <property type="entry name" value="secretion proteins EscU"/>
    <property type="match status" value="1"/>
</dbReference>
<feature type="compositionally biased region" description="Basic and acidic residues" evidence="14">
    <location>
        <begin position="7"/>
        <end position="24"/>
    </location>
</feature>
<comment type="function">
    <text evidence="12 13">Required for formation of the rod structure in the basal body of the flagellar apparatus. Together with FliI and FliH, may constitute the export apparatus of flagellin.</text>
</comment>
<reference evidence="15 16" key="1">
    <citation type="submission" date="2017-05" db="EMBL/GenBank/DDBJ databases">
        <title>Thiocyanate degradation by Thiohalobacter thiocyanaticus FOKN1.</title>
        <authorList>
            <person name="Oshiki M."/>
            <person name="Fukushima T."/>
            <person name="Kawano S."/>
            <person name="Nakagawa J."/>
        </authorList>
    </citation>
    <scope>NUCLEOTIDE SEQUENCE [LARGE SCALE GENOMIC DNA]</scope>
    <source>
        <strain evidence="15 16">FOKN1</strain>
    </source>
</reference>
<proteinExistence type="inferred from homology"/>
<name>A0A1Z4VRB7_9GAMM</name>
<evidence type="ECO:0000256" key="2">
    <source>
        <dbReference type="ARBA" id="ARBA00010690"/>
    </source>
</evidence>
<dbReference type="PRINTS" id="PR00950">
    <property type="entry name" value="TYPE3IMSPROT"/>
</dbReference>
<evidence type="ECO:0000256" key="4">
    <source>
        <dbReference type="ARBA" id="ARBA00022448"/>
    </source>
</evidence>
<dbReference type="RefSeq" id="WP_096366040.1">
    <property type="nucleotide sequence ID" value="NZ_AP018052.1"/>
</dbReference>
<dbReference type="EMBL" id="AP018052">
    <property type="protein sequence ID" value="BAZ93888.1"/>
    <property type="molecule type" value="Genomic_DNA"/>
</dbReference>
<keyword evidence="10 13" id="KW-0472">Membrane</keyword>
<evidence type="ECO:0000256" key="1">
    <source>
        <dbReference type="ARBA" id="ARBA00004651"/>
    </source>
</evidence>
<keyword evidence="7 13" id="KW-1005">Bacterial flagellum biogenesis</keyword>
<dbReference type="PANTHER" id="PTHR30531">
    <property type="entry name" value="FLAGELLAR BIOSYNTHETIC PROTEIN FLHB"/>
    <property type="match status" value="1"/>
</dbReference>
<dbReference type="PANTHER" id="PTHR30531:SF12">
    <property type="entry name" value="FLAGELLAR BIOSYNTHETIC PROTEIN FLHB"/>
    <property type="match status" value="1"/>
</dbReference>
<dbReference type="InterPro" id="IPR029025">
    <property type="entry name" value="T3SS_substrate_exporter_C"/>
</dbReference>
<keyword evidence="8 13" id="KW-0653">Protein transport</keyword>
<dbReference type="SUPFAM" id="SSF160544">
    <property type="entry name" value="EscU C-terminal domain-like"/>
    <property type="match status" value="1"/>
</dbReference>
<evidence type="ECO:0000256" key="13">
    <source>
        <dbReference type="RuleBase" id="RU364091"/>
    </source>
</evidence>
<comment type="similarity">
    <text evidence="2 13">Belongs to the type III secretion exporter family.</text>
</comment>
<sequence length="380" mass="42384">MAENENGQERTEEPTTKRLDDARRKGQIPRSRELNTLTMLMLGALTFLIIGETMIDQFSQLMHMGLSFERRDVFNVEAMFQAMKVALGTGLTLVLPFLLVSLLAAIASSIALGGLSFSLEAMTPKLEKLDPIKGMKRLLGVKGLVELGKAVGKLLLVTLVALILFNAFFDEMLYLGRQTPKQAMANGGEILLWCFLFLSLGLIFVAAIDVPFQLWDHKRQLKMTRQEVKDEMKDTEGKPEVKRRIKQAQYEIASRRMMEAVPEADVVITNPTHFAVALKYDDSAMRAPRVVAKGRGVVAAEIRKRALEHNVALFQAPPLARALYFSTDLDREIPAGLYYAVAQVLAYVFQLRTATAYGGARPPKPGDIEVPDEYYHPPAE</sequence>
<protein>
    <recommendedName>
        <fullName evidence="3 13">Flagellar biosynthetic protein FlhB</fullName>
    </recommendedName>
</protein>
<evidence type="ECO:0000256" key="11">
    <source>
        <dbReference type="ARBA" id="ARBA00023225"/>
    </source>
</evidence>